<keyword evidence="1" id="KW-1133">Transmembrane helix</keyword>
<reference evidence="2" key="1">
    <citation type="submission" date="2018-05" db="EMBL/GenBank/DDBJ databases">
        <authorList>
            <person name="Lanie J.A."/>
            <person name="Ng W.-L."/>
            <person name="Kazmierczak K.M."/>
            <person name="Andrzejewski T.M."/>
            <person name="Davidsen T.M."/>
            <person name="Wayne K.J."/>
            <person name="Tettelin H."/>
            <person name="Glass J.I."/>
            <person name="Rusch D."/>
            <person name="Podicherti R."/>
            <person name="Tsui H.-C.T."/>
            <person name="Winkler M.E."/>
        </authorList>
    </citation>
    <scope>NUCLEOTIDE SEQUENCE</scope>
</reference>
<dbReference type="Pfam" id="PF12715">
    <property type="entry name" value="Abhydrolase_7"/>
    <property type="match status" value="1"/>
</dbReference>
<feature type="transmembrane region" description="Helical" evidence="1">
    <location>
        <begin position="6"/>
        <end position="30"/>
    </location>
</feature>
<keyword evidence="1" id="KW-0472">Membrane</keyword>
<accession>A0A382PG02</accession>
<keyword evidence="1" id="KW-0812">Transmembrane</keyword>
<evidence type="ECO:0000313" key="2">
    <source>
        <dbReference type="EMBL" id="SVC70851.1"/>
    </source>
</evidence>
<gene>
    <name evidence="2" type="ORF">METZ01_LOCUS323705</name>
</gene>
<organism evidence="2">
    <name type="scientific">marine metagenome</name>
    <dbReference type="NCBI Taxonomy" id="408172"/>
    <lineage>
        <taxon>unclassified sequences</taxon>
        <taxon>metagenomes</taxon>
        <taxon>ecological metagenomes</taxon>
    </lineage>
</organism>
<feature type="non-terminal residue" evidence="2">
    <location>
        <position position="209"/>
    </location>
</feature>
<name>A0A382PG02_9ZZZZ</name>
<dbReference type="Gene3D" id="3.40.50.1820">
    <property type="entry name" value="alpha/beta hydrolase"/>
    <property type="match status" value="1"/>
</dbReference>
<protein>
    <submittedName>
        <fullName evidence="2">Uncharacterized protein</fullName>
    </submittedName>
</protein>
<dbReference type="AlphaFoldDB" id="A0A382PG02"/>
<dbReference type="SUPFAM" id="SSF53474">
    <property type="entry name" value="alpha/beta-Hydrolases"/>
    <property type="match status" value="1"/>
</dbReference>
<sequence>MNDFPSEFIFLIIIGVVSISINIAIFSLYFRKRGLRESYERVTKTNKTEDYKKFEIPALYKKDSLQLSFDKHVKQKQDFDKWKQTVISKFQEIHEIPTLSSIRTFPAEKIFTKKHENYVLTKYSTKAQDGDIIFFYELLPHKIKENNPALFIVPGSGNQGARDVIDVPSEFSKYYYQQGIGHKIANEGYIVYVIENRGWGERTIDAGTL</sequence>
<evidence type="ECO:0000256" key="1">
    <source>
        <dbReference type="SAM" id="Phobius"/>
    </source>
</evidence>
<dbReference type="EMBL" id="UINC01106291">
    <property type="protein sequence ID" value="SVC70851.1"/>
    <property type="molecule type" value="Genomic_DNA"/>
</dbReference>
<proteinExistence type="predicted"/>
<dbReference type="InterPro" id="IPR029058">
    <property type="entry name" value="AB_hydrolase_fold"/>
</dbReference>
<dbReference type="InterPro" id="IPR025890">
    <property type="entry name" value="Abhydrolase_bac"/>
</dbReference>